<dbReference type="RefSeq" id="WP_322395846.1">
    <property type="nucleotide sequence ID" value="NZ_WNUI01000563.1"/>
</dbReference>
<evidence type="ECO:0000313" key="3">
    <source>
        <dbReference type="EMBL" id="MDZ4910653.1"/>
    </source>
</evidence>
<dbReference type="InterPro" id="IPR002347">
    <property type="entry name" value="SDR_fam"/>
</dbReference>
<keyword evidence="2" id="KW-0560">Oxidoreductase</keyword>
<dbReference type="SUPFAM" id="SSF51735">
    <property type="entry name" value="NAD(P)-binding Rossmann-fold domains"/>
    <property type="match status" value="1"/>
</dbReference>
<reference evidence="3" key="1">
    <citation type="submission" date="2019-11" db="EMBL/GenBank/DDBJ databases">
        <title>Characterization of Clostridium perfringens isolates from swine manure treated agricultural soils.</title>
        <authorList>
            <person name="Wushke S.T."/>
        </authorList>
    </citation>
    <scope>NUCLEOTIDE SEQUENCE</scope>
    <source>
        <strain evidence="3">X94</strain>
    </source>
</reference>
<dbReference type="EMBL" id="WNUI01000563">
    <property type="protein sequence ID" value="MDZ4910653.1"/>
    <property type="molecule type" value="Genomic_DNA"/>
</dbReference>
<dbReference type="PANTHER" id="PTHR43669:SF14">
    <property type="entry name" value="OXIDOREDUCTASE"/>
    <property type="match status" value="1"/>
</dbReference>
<dbReference type="Pfam" id="PF00106">
    <property type="entry name" value="adh_short"/>
    <property type="match status" value="1"/>
</dbReference>
<evidence type="ECO:0000256" key="2">
    <source>
        <dbReference type="ARBA" id="ARBA00023002"/>
    </source>
</evidence>
<dbReference type="Proteomes" id="UP001288778">
    <property type="component" value="Unassembled WGS sequence"/>
</dbReference>
<protein>
    <submittedName>
        <fullName evidence="3">SDR family NAD(P)-dependent oxidoreductase</fullName>
    </submittedName>
</protein>
<dbReference type="InterPro" id="IPR036291">
    <property type="entry name" value="NAD(P)-bd_dom_sf"/>
</dbReference>
<dbReference type="Gene3D" id="3.40.50.720">
    <property type="entry name" value="NAD(P)-binding Rossmann-like Domain"/>
    <property type="match status" value="1"/>
</dbReference>
<evidence type="ECO:0000256" key="1">
    <source>
        <dbReference type="ARBA" id="ARBA00006484"/>
    </source>
</evidence>
<organism evidence="3 4">
    <name type="scientific">Clostridium perfringens</name>
    <dbReference type="NCBI Taxonomy" id="1502"/>
    <lineage>
        <taxon>Bacteria</taxon>
        <taxon>Bacillati</taxon>
        <taxon>Bacillota</taxon>
        <taxon>Clostridia</taxon>
        <taxon>Eubacteriales</taxon>
        <taxon>Clostridiaceae</taxon>
        <taxon>Clostridium</taxon>
    </lineage>
</organism>
<comment type="caution">
    <text evidence="3">The sequence shown here is derived from an EMBL/GenBank/DDBJ whole genome shotgun (WGS) entry which is preliminary data.</text>
</comment>
<dbReference type="PRINTS" id="PR00081">
    <property type="entry name" value="GDHRDH"/>
</dbReference>
<gene>
    <name evidence="3" type="ORF">GNF68_16855</name>
</gene>
<name>A0AAW9I271_CLOPF</name>
<evidence type="ECO:0000313" key="4">
    <source>
        <dbReference type="Proteomes" id="UP001288778"/>
    </source>
</evidence>
<dbReference type="GO" id="GO:0016491">
    <property type="term" value="F:oxidoreductase activity"/>
    <property type="evidence" value="ECO:0007669"/>
    <property type="project" value="UniProtKB-KW"/>
</dbReference>
<feature type="non-terminal residue" evidence="3">
    <location>
        <position position="90"/>
    </location>
</feature>
<accession>A0AAW9I271</accession>
<sequence>MEKSWLSLENKTVLVTGGASGIGKSVAQEFLNVGANVVVCDLNPNKPEFQIEENSGKMLYANMNVTDKESISSAVQKAKETFGSIDVLVN</sequence>
<dbReference type="PANTHER" id="PTHR43669">
    <property type="entry name" value="5-KETO-D-GLUCONATE 5-REDUCTASE"/>
    <property type="match status" value="1"/>
</dbReference>
<comment type="similarity">
    <text evidence="1">Belongs to the short-chain dehydrogenases/reductases (SDR) family.</text>
</comment>
<proteinExistence type="inferred from homology"/>
<dbReference type="AlphaFoldDB" id="A0AAW9I271"/>